<evidence type="ECO:0000313" key="1">
    <source>
        <dbReference type="EMBL" id="OIW03345.1"/>
    </source>
</evidence>
<gene>
    <name evidence="1" type="ORF">TanjilG_00616</name>
</gene>
<evidence type="ECO:0000313" key="2">
    <source>
        <dbReference type="Proteomes" id="UP000188354"/>
    </source>
</evidence>
<name>A0A1J7HLX4_LUPAN</name>
<dbReference type="EMBL" id="CM007370">
    <property type="protein sequence ID" value="OIW03345.1"/>
    <property type="molecule type" value="Genomic_DNA"/>
</dbReference>
<keyword evidence="2" id="KW-1185">Reference proteome</keyword>
<sequence length="75" mass="8344">MGSWLKENKKRRKITSNLQATVIIGAPNCGSNFINRTTIAAIDSVSSPSLSEKEENREDDHTLFITFIQTTSPYA</sequence>
<reference evidence="1 2" key="1">
    <citation type="journal article" date="2017" name="Plant Biotechnol. J.">
        <title>A comprehensive draft genome sequence for lupin (Lupinus angustifolius), an emerging health food: insights into plant-microbe interactions and legume evolution.</title>
        <authorList>
            <person name="Hane J.K."/>
            <person name="Ming Y."/>
            <person name="Kamphuis L.G."/>
            <person name="Nelson M.N."/>
            <person name="Garg G."/>
            <person name="Atkins C.A."/>
            <person name="Bayer P.E."/>
            <person name="Bravo A."/>
            <person name="Bringans S."/>
            <person name="Cannon S."/>
            <person name="Edwards D."/>
            <person name="Foley R."/>
            <person name="Gao L.L."/>
            <person name="Harrison M.J."/>
            <person name="Huang W."/>
            <person name="Hurgobin B."/>
            <person name="Li S."/>
            <person name="Liu C.W."/>
            <person name="McGrath A."/>
            <person name="Morahan G."/>
            <person name="Murray J."/>
            <person name="Weller J."/>
            <person name="Jian J."/>
            <person name="Singh K.B."/>
        </authorList>
    </citation>
    <scope>NUCLEOTIDE SEQUENCE [LARGE SCALE GENOMIC DNA]</scope>
    <source>
        <strain evidence="2">cv. Tanjil</strain>
        <tissue evidence="1">Whole plant</tissue>
    </source>
</reference>
<accession>A0A1J7HLX4</accession>
<dbReference type="Proteomes" id="UP000188354">
    <property type="component" value="Chromosome LG10"/>
</dbReference>
<organism evidence="1 2">
    <name type="scientific">Lupinus angustifolius</name>
    <name type="common">Narrow-leaved blue lupine</name>
    <dbReference type="NCBI Taxonomy" id="3871"/>
    <lineage>
        <taxon>Eukaryota</taxon>
        <taxon>Viridiplantae</taxon>
        <taxon>Streptophyta</taxon>
        <taxon>Embryophyta</taxon>
        <taxon>Tracheophyta</taxon>
        <taxon>Spermatophyta</taxon>
        <taxon>Magnoliopsida</taxon>
        <taxon>eudicotyledons</taxon>
        <taxon>Gunneridae</taxon>
        <taxon>Pentapetalae</taxon>
        <taxon>rosids</taxon>
        <taxon>fabids</taxon>
        <taxon>Fabales</taxon>
        <taxon>Fabaceae</taxon>
        <taxon>Papilionoideae</taxon>
        <taxon>50 kb inversion clade</taxon>
        <taxon>genistoids sensu lato</taxon>
        <taxon>core genistoids</taxon>
        <taxon>Genisteae</taxon>
        <taxon>Lupinus</taxon>
    </lineage>
</organism>
<protein>
    <submittedName>
        <fullName evidence="1">Uncharacterized protein</fullName>
    </submittedName>
</protein>
<dbReference type="AlphaFoldDB" id="A0A1J7HLX4"/>
<proteinExistence type="predicted"/>
<dbReference type="Gramene" id="OIW03345">
    <property type="protein sequence ID" value="OIW03345"/>
    <property type="gene ID" value="TanjilG_00616"/>
</dbReference>